<dbReference type="EMBL" id="CP062229">
    <property type="protein sequence ID" value="UVC19289.1"/>
    <property type="molecule type" value="Genomic_DNA"/>
</dbReference>
<evidence type="ECO:0000313" key="2">
    <source>
        <dbReference type="Proteomes" id="UP001058098"/>
    </source>
</evidence>
<dbReference type="Proteomes" id="UP001058098">
    <property type="component" value="Chromosome"/>
</dbReference>
<name>A0ABY5RA72_9HYPH</name>
<evidence type="ECO:0000313" key="1">
    <source>
        <dbReference type="EMBL" id="UVC19289.1"/>
    </source>
</evidence>
<dbReference type="RefSeq" id="WP_258124093.1">
    <property type="nucleotide sequence ID" value="NZ_CP062229.1"/>
</dbReference>
<sequence length="64" mass="6930">MDHKIGFSDANFTVIDFTVNCWEQSLYSNALDGQKVSTLAIGGTTVLHGMKENAETHAVKSTAK</sequence>
<reference evidence="1" key="1">
    <citation type="submission" date="2020-09" db="EMBL/GenBank/DDBJ databases">
        <title>Rhizobia associated with sainfoin plants.</title>
        <authorList>
            <person name="Asharfi S."/>
            <person name="Kuzmanovic N."/>
            <person name="Bunk B."/>
            <person name="Sproeer C."/>
            <person name="Becker M."/>
            <person name="Thuenen T."/>
        </authorList>
    </citation>
    <scope>NUCLEOTIDE SEQUENCE</scope>
    <source>
        <strain evidence="1">OM4</strain>
    </source>
</reference>
<organism evidence="1 2">
    <name type="scientific">Mesorhizobium onobrychidis</name>
    <dbReference type="NCBI Taxonomy" id="2775404"/>
    <lineage>
        <taxon>Bacteria</taxon>
        <taxon>Pseudomonadati</taxon>
        <taxon>Pseudomonadota</taxon>
        <taxon>Alphaproteobacteria</taxon>
        <taxon>Hyphomicrobiales</taxon>
        <taxon>Phyllobacteriaceae</taxon>
        <taxon>Mesorhizobium</taxon>
    </lineage>
</organism>
<keyword evidence="2" id="KW-1185">Reference proteome</keyword>
<protein>
    <submittedName>
        <fullName evidence="1">Uncharacterized protein</fullName>
    </submittedName>
</protein>
<proteinExistence type="predicted"/>
<gene>
    <name evidence="1" type="ORF">IHQ72_08905</name>
</gene>
<accession>A0ABY5RA72</accession>